<gene>
    <name evidence="1" type="ORF">CG50_02805</name>
</gene>
<dbReference type="STRING" id="1105367.CG50_02805"/>
<evidence type="ECO:0000313" key="1">
    <source>
        <dbReference type="EMBL" id="KFI25922.1"/>
    </source>
</evidence>
<dbReference type="Proteomes" id="UP000028824">
    <property type="component" value="Unassembled WGS sequence"/>
</dbReference>
<reference evidence="1 2" key="1">
    <citation type="submission" date="2014-03" db="EMBL/GenBank/DDBJ databases">
        <title>Genome of Paenirhodobacter enshiensis DW2-9.</title>
        <authorList>
            <person name="Wang D."/>
            <person name="Wang G."/>
        </authorList>
    </citation>
    <scope>NUCLEOTIDE SEQUENCE [LARGE SCALE GENOMIC DNA]</scope>
    <source>
        <strain evidence="1 2">DW2-9</strain>
    </source>
</reference>
<keyword evidence="2" id="KW-1185">Reference proteome</keyword>
<dbReference type="OrthoDB" id="3531601at2"/>
<evidence type="ECO:0008006" key="3">
    <source>
        <dbReference type="Google" id="ProtNLM"/>
    </source>
</evidence>
<organism evidence="1 2">
    <name type="scientific">Paenirhodobacter enshiensis</name>
    <dbReference type="NCBI Taxonomy" id="1105367"/>
    <lineage>
        <taxon>Bacteria</taxon>
        <taxon>Pseudomonadati</taxon>
        <taxon>Pseudomonadota</taxon>
        <taxon>Alphaproteobacteria</taxon>
        <taxon>Rhodobacterales</taxon>
        <taxon>Rhodobacter group</taxon>
        <taxon>Paenirhodobacter</taxon>
    </lineage>
</organism>
<comment type="caution">
    <text evidence="1">The sequence shown here is derived from an EMBL/GenBank/DDBJ whole genome shotgun (WGS) entry which is preliminary data.</text>
</comment>
<dbReference type="AlphaFoldDB" id="A0A086XV72"/>
<name>A0A086XV72_9RHOB</name>
<sequence>MSTLDNAIAVAMKSIPECVAGAYIDMTSGMLLSCKTLDTHPQEVLDMVAAVTADMFEGPSIRHIEAAFAKSRGESNERPRYFQEILVFSTNLLHVFIRTKKYPEHVAVFVTTRDANVGMVLAKSRMAMDGVVAAL</sequence>
<dbReference type="eggNOG" id="COG3829">
    <property type="taxonomic scope" value="Bacteria"/>
</dbReference>
<accession>A0A086XV72</accession>
<protein>
    <recommendedName>
        <fullName evidence="3">Roadblock/LAMTOR2 domain-containing protein</fullName>
    </recommendedName>
</protein>
<dbReference type="EMBL" id="JFZB01000018">
    <property type="protein sequence ID" value="KFI25922.1"/>
    <property type="molecule type" value="Genomic_DNA"/>
</dbReference>
<evidence type="ECO:0000313" key="2">
    <source>
        <dbReference type="Proteomes" id="UP000028824"/>
    </source>
</evidence>
<dbReference type="RefSeq" id="WP_036637846.1">
    <property type="nucleotide sequence ID" value="NZ_JFZB01000018.1"/>
</dbReference>
<proteinExistence type="predicted"/>